<reference evidence="1 2" key="1">
    <citation type="submission" date="2019-06" db="EMBL/GenBank/DDBJ databases">
        <title>Draft genomes of female and male turbot (Scophthalmus maximus).</title>
        <authorList>
            <person name="Xu H."/>
            <person name="Xu X.-W."/>
            <person name="Shao C."/>
            <person name="Chen S."/>
        </authorList>
    </citation>
    <scope>NUCLEOTIDE SEQUENCE [LARGE SCALE GENOMIC DNA]</scope>
    <source>
        <strain evidence="1">Ysfricsl-2016a</strain>
        <tissue evidence="1">Blood</tissue>
    </source>
</reference>
<name>A0A6A4SLX6_SCOMX</name>
<comment type="caution">
    <text evidence="1">The sequence shown here is derived from an EMBL/GenBank/DDBJ whole genome shotgun (WGS) entry which is preliminary data.</text>
</comment>
<dbReference type="AlphaFoldDB" id="A0A6A4SLX6"/>
<sequence>MICLKIAPPDESSERVSVTGERDTWAFWNQSCRNSCAADYTAPTHKLHILFHIFHIRMILSVASPTVASDARLLVAPPAHHIYYSKRHVLAAASRLIRK</sequence>
<dbReference type="Proteomes" id="UP000438429">
    <property type="component" value="Unassembled WGS sequence"/>
</dbReference>
<gene>
    <name evidence="1" type="ORF">F2P81_015877</name>
</gene>
<proteinExistence type="predicted"/>
<evidence type="ECO:0000313" key="2">
    <source>
        <dbReference type="Proteomes" id="UP000438429"/>
    </source>
</evidence>
<accession>A0A6A4SLX6</accession>
<protein>
    <submittedName>
        <fullName evidence="1">Uncharacterized protein</fullName>
    </submittedName>
</protein>
<evidence type="ECO:0000313" key="1">
    <source>
        <dbReference type="EMBL" id="KAF0031322.1"/>
    </source>
</evidence>
<dbReference type="EMBL" id="VEVO01000014">
    <property type="protein sequence ID" value="KAF0031322.1"/>
    <property type="molecule type" value="Genomic_DNA"/>
</dbReference>
<organism evidence="1 2">
    <name type="scientific">Scophthalmus maximus</name>
    <name type="common">Turbot</name>
    <name type="synonym">Psetta maxima</name>
    <dbReference type="NCBI Taxonomy" id="52904"/>
    <lineage>
        <taxon>Eukaryota</taxon>
        <taxon>Metazoa</taxon>
        <taxon>Chordata</taxon>
        <taxon>Craniata</taxon>
        <taxon>Vertebrata</taxon>
        <taxon>Euteleostomi</taxon>
        <taxon>Actinopterygii</taxon>
        <taxon>Neopterygii</taxon>
        <taxon>Teleostei</taxon>
        <taxon>Neoteleostei</taxon>
        <taxon>Acanthomorphata</taxon>
        <taxon>Carangaria</taxon>
        <taxon>Pleuronectiformes</taxon>
        <taxon>Pleuronectoidei</taxon>
        <taxon>Scophthalmidae</taxon>
        <taxon>Scophthalmus</taxon>
    </lineage>
</organism>